<dbReference type="RefSeq" id="WP_184785807.1">
    <property type="nucleotide sequence ID" value="NZ_BONT01000020.1"/>
</dbReference>
<evidence type="ECO:0000313" key="1">
    <source>
        <dbReference type="EMBL" id="MBB6032873.1"/>
    </source>
</evidence>
<sequence length="134" mass="14068">MLGPTAADGVIDVNIDALEEFMQIFEQLQALQTSAHGSVHSTKAAGLGQFEDAVTVATEHARLRTEHMARLKRLLAALKASERATAQVIVDYEESDNVAKTNMNSFLATLTPGPGVVGTGDAPGMIAGHGPKEA</sequence>
<reference evidence="1 2" key="1">
    <citation type="submission" date="2020-08" db="EMBL/GenBank/DDBJ databases">
        <title>Genomic Encyclopedia of Type Strains, Phase IV (KMG-IV): sequencing the most valuable type-strain genomes for metagenomic binning, comparative biology and taxonomic classification.</title>
        <authorList>
            <person name="Goeker M."/>
        </authorList>
    </citation>
    <scope>NUCLEOTIDE SEQUENCE [LARGE SCALE GENOMIC DNA]</scope>
    <source>
        <strain evidence="1 2">YIM 65646</strain>
    </source>
</reference>
<accession>A0A841FCZ1</accession>
<evidence type="ECO:0000313" key="2">
    <source>
        <dbReference type="Proteomes" id="UP000548476"/>
    </source>
</evidence>
<comment type="caution">
    <text evidence="1">The sequence shown here is derived from an EMBL/GenBank/DDBJ whole genome shotgun (WGS) entry which is preliminary data.</text>
</comment>
<keyword evidence="2" id="KW-1185">Reference proteome</keyword>
<dbReference type="Proteomes" id="UP000548476">
    <property type="component" value="Unassembled WGS sequence"/>
</dbReference>
<dbReference type="EMBL" id="JACHGT010000002">
    <property type="protein sequence ID" value="MBB6032873.1"/>
    <property type="molecule type" value="Genomic_DNA"/>
</dbReference>
<gene>
    <name evidence="1" type="ORF">HNR73_000720</name>
</gene>
<proteinExistence type="predicted"/>
<organism evidence="1 2">
    <name type="scientific">Phytomonospora endophytica</name>
    <dbReference type="NCBI Taxonomy" id="714109"/>
    <lineage>
        <taxon>Bacteria</taxon>
        <taxon>Bacillati</taxon>
        <taxon>Actinomycetota</taxon>
        <taxon>Actinomycetes</taxon>
        <taxon>Micromonosporales</taxon>
        <taxon>Micromonosporaceae</taxon>
        <taxon>Phytomonospora</taxon>
    </lineage>
</organism>
<protein>
    <submittedName>
        <fullName evidence="1">Uncharacterized protein</fullName>
    </submittedName>
</protein>
<dbReference type="AlphaFoldDB" id="A0A841FCZ1"/>
<name>A0A841FCZ1_9ACTN</name>